<keyword evidence="1" id="KW-0732">Signal</keyword>
<evidence type="ECO:0000313" key="2">
    <source>
        <dbReference type="EMBL" id="MCW9707133.1"/>
    </source>
</evidence>
<evidence type="ECO:0000256" key="1">
    <source>
        <dbReference type="SAM" id="SignalP"/>
    </source>
</evidence>
<gene>
    <name evidence="2" type="ORF">J6I44_09720</name>
</gene>
<feature type="signal peptide" evidence="1">
    <location>
        <begin position="1"/>
        <end position="24"/>
    </location>
</feature>
<name>A0ABT3PMF8_9BACT</name>
<reference evidence="2 3" key="1">
    <citation type="submission" date="2021-03" db="EMBL/GenBank/DDBJ databases">
        <title>Aliifodinibius sp. nov., a new bacterium isolated from saline soil.</title>
        <authorList>
            <person name="Galisteo C."/>
            <person name="De La Haba R."/>
            <person name="Sanchez-Porro C."/>
            <person name="Ventosa A."/>
        </authorList>
    </citation>
    <scope>NUCLEOTIDE SEQUENCE [LARGE SCALE GENOMIC DNA]</scope>
    <source>
        <strain evidence="2 3">1BSP15-2V2</strain>
    </source>
</reference>
<keyword evidence="3" id="KW-1185">Reference proteome</keyword>
<evidence type="ECO:0008006" key="4">
    <source>
        <dbReference type="Google" id="ProtNLM"/>
    </source>
</evidence>
<organism evidence="2 3">
    <name type="scientific">Fodinibius salsisoli</name>
    <dbReference type="NCBI Taxonomy" id="2820877"/>
    <lineage>
        <taxon>Bacteria</taxon>
        <taxon>Pseudomonadati</taxon>
        <taxon>Balneolota</taxon>
        <taxon>Balneolia</taxon>
        <taxon>Balneolales</taxon>
        <taxon>Balneolaceae</taxon>
        <taxon>Fodinibius</taxon>
    </lineage>
</organism>
<evidence type="ECO:0000313" key="3">
    <source>
        <dbReference type="Proteomes" id="UP001207918"/>
    </source>
</evidence>
<feature type="chain" id="PRO_5047411876" description="Outer membrane protein beta-barrel domain-containing protein" evidence="1">
    <location>
        <begin position="25"/>
        <end position="106"/>
    </location>
</feature>
<protein>
    <recommendedName>
        <fullName evidence="4">Outer membrane protein beta-barrel domain-containing protein</fullName>
    </recommendedName>
</protein>
<dbReference type="Proteomes" id="UP001207918">
    <property type="component" value="Unassembled WGS sequence"/>
</dbReference>
<comment type="caution">
    <text evidence="2">The sequence shown here is derived from an EMBL/GenBank/DDBJ whole genome shotgun (WGS) entry which is preliminary data.</text>
</comment>
<accession>A0ABT3PMF8</accession>
<proteinExistence type="predicted"/>
<sequence length="106" mass="11567">MTIPNQYLPLLLLLLILTTVPAHAQTEVSIKAGAHYSNIIFKDASGDGQDTQFKPGWQVGIAVDIPLGRALLYTYNPIYSMPGKALHMMTAGLPVPVMTLKYLLTI</sequence>
<dbReference type="RefSeq" id="WP_265765888.1">
    <property type="nucleotide sequence ID" value="NZ_JAGGJA010000005.1"/>
</dbReference>
<dbReference type="EMBL" id="JAGGJA010000005">
    <property type="protein sequence ID" value="MCW9707133.1"/>
    <property type="molecule type" value="Genomic_DNA"/>
</dbReference>